<dbReference type="InterPro" id="IPR036396">
    <property type="entry name" value="Cyt_P450_sf"/>
</dbReference>
<name>A0AAD7CWV6_MYCRO</name>
<proteinExistence type="inferred from homology"/>
<evidence type="ECO:0000256" key="8">
    <source>
        <dbReference type="ARBA" id="ARBA00022989"/>
    </source>
</evidence>
<comment type="pathway">
    <text evidence="3">Secondary metabolite biosynthesis; terpenoid biosynthesis.</text>
</comment>
<keyword evidence="9" id="KW-0560">Oxidoreductase</keyword>
<dbReference type="PRINTS" id="PR00385">
    <property type="entry name" value="P450"/>
</dbReference>
<evidence type="ECO:0000256" key="3">
    <source>
        <dbReference type="ARBA" id="ARBA00004721"/>
    </source>
</evidence>
<feature type="binding site" description="axial binding residue" evidence="13">
    <location>
        <position position="412"/>
    </location>
    <ligand>
        <name>heme</name>
        <dbReference type="ChEBI" id="CHEBI:30413"/>
    </ligand>
    <ligandPart>
        <name>Fe</name>
        <dbReference type="ChEBI" id="CHEBI:18248"/>
    </ligandPart>
</feature>
<dbReference type="Gene3D" id="1.10.630.10">
    <property type="entry name" value="Cytochrome P450"/>
    <property type="match status" value="1"/>
</dbReference>
<comment type="subcellular location">
    <subcellularLocation>
        <location evidence="2">Membrane</location>
    </subcellularLocation>
</comment>
<dbReference type="Pfam" id="PF00067">
    <property type="entry name" value="p450"/>
    <property type="match status" value="1"/>
</dbReference>
<dbReference type="GO" id="GO:0005506">
    <property type="term" value="F:iron ion binding"/>
    <property type="evidence" value="ECO:0007669"/>
    <property type="project" value="InterPro"/>
</dbReference>
<keyword evidence="11" id="KW-0503">Monooxygenase</keyword>
<dbReference type="EMBL" id="JARKIE010000203">
    <property type="protein sequence ID" value="KAJ7667260.1"/>
    <property type="molecule type" value="Genomic_DNA"/>
</dbReference>
<keyword evidence="7 13" id="KW-0479">Metal-binding</keyword>
<evidence type="ECO:0000313" key="15">
    <source>
        <dbReference type="Proteomes" id="UP001221757"/>
    </source>
</evidence>
<sequence length="498" mass="55980">MNSRFGISVAAALTSYVLFKLAKLLYEDLSDPLRDLPGPTGANLVLGHWKQINNDSTLTGKWREEFGANFQYRSPFNRTPDTIKHLLENVIRVKRRLLRDFWTRQIVENSGSSRIDVLVWLRKMTLDIIGQAGFNYQFHAMEPKGQRDELVQVLDNLFHSGKVPATFLTVVGRLVTSLGKMMNEGRRKMDSIGRRLLADSKASLKADGGSVSGTERDLLSIMVKANMTSDIPDHQRLSDADVIAQFPTFFIAGHETTSIATAWALHALSINSAMQSKLRDELLSVSTDNPTMDELYSARLPYLDKVVKETMRLYNPVAFTFRMAMKDDALPLNTPFLDAKGKLRTSIPIRKGTMIQIPMVGVHLDNGIWGEDADEFRQVPIPDRWDNIPQAASSIPSIWGNLLSFLAGPHNCIGFRFAIIEIKAILFTLIRAFEFEPGVPEGGIISSATPIQRPKVRTEPRNGGQLPLIVRPSRTVRQLELVSYKQTLQYYSLAPRVW</sequence>
<dbReference type="PRINTS" id="PR00465">
    <property type="entry name" value="EP450IV"/>
</dbReference>
<dbReference type="AlphaFoldDB" id="A0AAD7CWV6"/>
<dbReference type="GO" id="GO:0004497">
    <property type="term" value="F:monooxygenase activity"/>
    <property type="evidence" value="ECO:0007669"/>
    <property type="project" value="UniProtKB-KW"/>
</dbReference>
<comment type="cofactor">
    <cofactor evidence="1 13">
        <name>heme</name>
        <dbReference type="ChEBI" id="CHEBI:30413"/>
    </cofactor>
</comment>
<dbReference type="InterPro" id="IPR002403">
    <property type="entry name" value="Cyt_P450_E_grp-IV"/>
</dbReference>
<keyword evidence="15" id="KW-1185">Reference proteome</keyword>
<evidence type="ECO:0000256" key="10">
    <source>
        <dbReference type="ARBA" id="ARBA00023004"/>
    </source>
</evidence>
<evidence type="ECO:0000256" key="7">
    <source>
        <dbReference type="ARBA" id="ARBA00022723"/>
    </source>
</evidence>
<comment type="similarity">
    <text evidence="4">Belongs to the cytochrome P450 family.</text>
</comment>
<dbReference type="GO" id="GO:0016705">
    <property type="term" value="F:oxidoreductase activity, acting on paired donors, with incorporation or reduction of molecular oxygen"/>
    <property type="evidence" value="ECO:0007669"/>
    <property type="project" value="InterPro"/>
</dbReference>
<dbReference type="GO" id="GO:0016020">
    <property type="term" value="C:membrane"/>
    <property type="evidence" value="ECO:0007669"/>
    <property type="project" value="UniProtKB-SubCell"/>
</dbReference>
<gene>
    <name evidence="14" type="ORF">B0H17DRAFT_1162424</name>
</gene>
<dbReference type="InterPro" id="IPR050121">
    <property type="entry name" value="Cytochrome_P450_monoxygenase"/>
</dbReference>
<evidence type="ECO:0000256" key="9">
    <source>
        <dbReference type="ARBA" id="ARBA00023002"/>
    </source>
</evidence>
<evidence type="ECO:0000256" key="13">
    <source>
        <dbReference type="PIRSR" id="PIRSR602403-1"/>
    </source>
</evidence>
<dbReference type="PANTHER" id="PTHR24305:SF166">
    <property type="entry name" value="CYTOCHROME P450 12A4, MITOCHONDRIAL-RELATED"/>
    <property type="match status" value="1"/>
</dbReference>
<dbReference type="InterPro" id="IPR001128">
    <property type="entry name" value="Cyt_P450"/>
</dbReference>
<evidence type="ECO:0000256" key="4">
    <source>
        <dbReference type="ARBA" id="ARBA00010617"/>
    </source>
</evidence>
<evidence type="ECO:0000256" key="6">
    <source>
        <dbReference type="ARBA" id="ARBA00022692"/>
    </source>
</evidence>
<evidence type="ECO:0000256" key="12">
    <source>
        <dbReference type="ARBA" id="ARBA00023136"/>
    </source>
</evidence>
<keyword evidence="5 13" id="KW-0349">Heme</keyword>
<dbReference type="GO" id="GO:0020037">
    <property type="term" value="F:heme binding"/>
    <property type="evidence" value="ECO:0007669"/>
    <property type="project" value="InterPro"/>
</dbReference>
<evidence type="ECO:0000313" key="14">
    <source>
        <dbReference type="EMBL" id="KAJ7667260.1"/>
    </source>
</evidence>
<keyword evidence="12" id="KW-0472">Membrane</keyword>
<protein>
    <submittedName>
        <fullName evidence="14">Cytochrome P450</fullName>
    </submittedName>
</protein>
<keyword evidence="10 13" id="KW-0408">Iron</keyword>
<dbReference type="PANTHER" id="PTHR24305">
    <property type="entry name" value="CYTOCHROME P450"/>
    <property type="match status" value="1"/>
</dbReference>
<dbReference type="SUPFAM" id="SSF48264">
    <property type="entry name" value="Cytochrome P450"/>
    <property type="match status" value="1"/>
</dbReference>
<organism evidence="14 15">
    <name type="scientific">Mycena rosella</name>
    <name type="common">Pink bonnet</name>
    <name type="synonym">Agaricus rosellus</name>
    <dbReference type="NCBI Taxonomy" id="1033263"/>
    <lineage>
        <taxon>Eukaryota</taxon>
        <taxon>Fungi</taxon>
        <taxon>Dikarya</taxon>
        <taxon>Basidiomycota</taxon>
        <taxon>Agaricomycotina</taxon>
        <taxon>Agaricomycetes</taxon>
        <taxon>Agaricomycetidae</taxon>
        <taxon>Agaricales</taxon>
        <taxon>Marasmiineae</taxon>
        <taxon>Mycenaceae</taxon>
        <taxon>Mycena</taxon>
    </lineage>
</organism>
<keyword evidence="6" id="KW-0812">Transmembrane</keyword>
<comment type="caution">
    <text evidence="14">The sequence shown here is derived from an EMBL/GenBank/DDBJ whole genome shotgun (WGS) entry which is preliminary data.</text>
</comment>
<evidence type="ECO:0000256" key="5">
    <source>
        <dbReference type="ARBA" id="ARBA00022617"/>
    </source>
</evidence>
<evidence type="ECO:0000256" key="11">
    <source>
        <dbReference type="ARBA" id="ARBA00023033"/>
    </source>
</evidence>
<evidence type="ECO:0000256" key="1">
    <source>
        <dbReference type="ARBA" id="ARBA00001971"/>
    </source>
</evidence>
<evidence type="ECO:0000256" key="2">
    <source>
        <dbReference type="ARBA" id="ARBA00004370"/>
    </source>
</evidence>
<accession>A0AAD7CWV6</accession>
<dbReference type="Proteomes" id="UP001221757">
    <property type="component" value="Unassembled WGS sequence"/>
</dbReference>
<keyword evidence="8" id="KW-1133">Transmembrane helix</keyword>
<reference evidence="14" key="1">
    <citation type="submission" date="2023-03" db="EMBL/GenBank/DDBJ databases">
        <title>Massive genome expansion in bonnet fungi (Mycena s.s.) driven by repeated elements and novel gene families across ecological guilds.</title>
        <authorList>
            <consortium name="Lawrence Berkeley National Laboratory"/>
            <person name="Harder C.B."/>
            <person name="Miyauchi S."/>
            <person name="Viragh M."/>
            <person name="Kuo A."/>
            <person name="Thoen E."/>
            <person name="Andreopoulos B."/>
            <person name="Lu D."/>
            <person name="Skrede I."/>
            <person name="Drula E."/>
            <person name="Henrissat B."/>
            <person name="Morin E."/>
            <person name="Kohler A."/>
            <person name="Barry K."/>
            <person name="LaButti K."/>
            <person name="Morin E."/>
            <person name="Salamov A."/>
            <person name="Lipzen A."/>
            <person name="Mereny Z."/>
            <person name="Hegedus B."/>
            <person name="Baldrian P."/>
            <person name="Stursova M."/>
            <person name="Weitz H."/>
            <person name="Taylor A."/>
            <person name="Grigoriev I.V."/>
            <person name="Nagy L.G."/>
            <person name="Martin F."/>
            <person name="Kauserud H."/>
        </authorList>
    </citation>
    <scope>NUCLEOTIDE SEQUENCE</scope>
    <source>
        <strain evidence="14">CBHHK067</strain>
    </source>
</reference>